<sequence length="346" mass="38018">MAQLEDLSFAHFGGFAADDVANPHSMDDDLAGILPNPSSVMRFHPSSIASSDFTGDGLEDERRPRFQQSLYSESSAASSASYEDNCFSSLHDSKTKASRTTSGSQAIGANNAPVLDPVDEVPEVVTIEAMAPANISAADHWNQIGVEPTITGIQASSATAMASWRGRPGRPTISTDATEIVAHLPCEFQWYQDCKTTFPLHRSEAGIDAWADHMVRHMSHRYPKVSGCWFCDEKFAIHEKDYSNRIVAMAVYKKRLKHIARHYLQQGAQASAAPRRDADFEAHLIASGICEPPAGPSGRARVAPAMDYTTVPKRIRSTRPEARYITEVSRRTNGVRRPPLQVVHNQ</sequence>
<reference evidence="2 3" key="1">
    <citation type="journal article" date="2019" name="Appl. Microbiol. Biotechnol.">
        <title>Genome sequence of Isaria javanica and comparative genome analysis insights into family S53 peptidase evolution in fungal entomopathogens.</title>
        <authorList>
            <person name="Lin R."/>
            <person name="Zhang X."/>
            <person name="Xin B."/>
            <person name="Zou M."/>
            <person name="Gao Y."/>
            <person name="Qin F."/>
            <person name="Hu Q."/>
            <person name="Xie B."/>
            <person name="Cheng X."/>
        </authorList>
    </citation>
    <scope>NUCLEOTIDE SEQUENCE [LARGE SCALE GENOMIC DNA]</scope>
    <source>
        <strain evidence="2 3">IJ1G</strain>
    </source>
</reference>
<name>A0A545WBK6_9HYPO</name>
<dbReference type="EMBL" id="SPUK01000001">
    <property type="protein sequence ID" value="TQW00164.1"/>
    <property type="molecule type" value="Genomic_DNA"/>
</dbReference>
<dbReference type="STRING" id="43265.A0A545WBK6"/>
<evidence type="ECO:0000313" key="3">
    <source>
        <dbReference type="Proteomes" id="UP000315783"/>
    </source>
</evidence>
<organism evidence="2 3">
    <name type="scientific">Cordyceps javanica</name>
    <dbReference type="NCBI Taxonomy" id="43265"/>
    <lineage>
        <taxon>Eukaryota</taxon>
        <taxon>Fungi</taxon>
        <taxon>Dikarya</taxon>
        <taxon>Ascomycota</taxon>
        <taxon>Pezizomycotina</taxon>
        <taxon>Sordariomycetes</taxon>
        <taxon>Hypocreomycetidae</taxon>
        <taxon>Hypocreales</taxon>
        <taxon>Cordycipitaceae</taxon>
        <taxon>Cordyceps</taxon>
    </lineage>
</organism>
<protein>
    <submittedName>
        <fullName evidence="2">Uncharacterized protein</fullName>
    </submittedName>
</protein>
<evidence type="ECO:0000256" key="1">
    <source>
        <dbReference type="SAM" id="MobiDB-lite"/>
    </source>
</evidence>
<keyword evidence="3" id="KW-1185">Reference proteome</keyword>
<dbReference type="Proteomes" id="UP000315783">
    <property type="component" value="Unassembled WGS sequence"/>
</dbReference>
<dbReference type="AlphaFoldDB" id="A0A545WBK6"/>
<dbReference type="OrthoDB" id="4870737at2759"/>
<gene>
    <name evidence="2" type="ORF">IF1G_00095</name>
</gene>
<feature type="compositionally biased region" description="Polar residues" evidence="1">
    <location>
        <begin position="98"/>
        <end position="108"/>
    </location>
</feature>
<comment type="caution">
    <text evidence="2">The sequence shown here is derived from an EMBL/GenBank/DDBJ whole genome shotgun (WGS) entry which is preliminary data.</text>
</comment>
<evidence type="ECO:0000313" key="2">
    <source>
        <dbReference type="EMBL" id="TQW00164.1"/>
    </source>
</evidence>
<feature type="region of interest" description="Disordered" evidence="1">
    <location>
        <begin position="95"/>
        <end position="114"/>
    </location>
</feature>
<proteinExistence type="predicted"/>
<accession>A0A545WBK6</accession>